<feature type="coiled-coil region" evidence="4">
    <location>
        <begin position="96"/>
        <end position="190"/>
    </location>
</feature>
<keyword evidence="3 4" id="KW-0175">Coiled coil</keyword>
<dbReference type="PANTHER" id="PTHR18875:SF3">
    <property type="entry name" value="CENTROSOMAL PROTEIN OF 63 KDA"/>
    <property type="match status" value="1"/>
</dbReference>
<accession>A7TBY6</accession>
<organism evidence="5 6">
    <name type="scientific">Nematostella vectensis</name>
    <name type="common">Starlet sea anemone</name>
    <dbReference type="NCBI Taxonomy" id="45351"/>
    <lineage>
        <taxon>Eukaryota</taxon>
        <taxon>Metazoa</taxon>
        <taxon>Cnidaria</taxon>
        <taxon>Anthozoa</taxon>
        <taxon>Hexacorallia</taxon>
        <taxon>Actiniaria</taxon>
        <taxon>Edwardsiidae</taxon>
        <taxon>Nematostella</taxon>
    </lineage>
</organism>
<reference evidence="5 6" key="1">
    <citation type="journal article" date="2007" name="Science">
        <title>Sea anemone genome reveals ancestral eumetazoan gene repertoire and genomic organization.</title>
        <authorList>
            <person name="Putnam N.H."/>
            <person name="Srivastava M."/>
            <person name="Hellsten U."/>
            <person name="Dirks B."/>
            <person name="Chapman J."/>
            <person name="Salamov A."/>
            <person name="Terry A."/>
            <person name="Shapiro H."/>
            <person name="Lindquist E."/>
            <person name="Kapitonov V.V."/>
            <person name="Jurka J."/>
            <person name="Genikhovich G."/>
            <person name="Grigoriev I.V."/>
            <person name="Lucas S.M."/>
            <person name="Steele R.E."/>
            <person name="Finnerty J.R."/>
            <person name="Technau U."/>
            <person name="Martindale M.Q."/>
            <person name="Rokhsar D.S."/>
        </authorList>
    </citation>
    <scope>NUCLEOTIDE SEQUENCE [LARGE SCALE GENOMIC DNA]</scope>
    <source>
        <strain evidence="6">CH2 X CH6</strain>
    </source>
</reference>
<dbReference type="STRING" id="45351.A7TBY6"/>
<name>A7TBY6_NEMVE</name>
<keyword evidence="6" id="KW-1185">Reference proteome</keyword>
<dbReference type="EMBL" id="DS475823">
    <property type="protein sequence ID" value="EDO26465.1"/>
    <property type="molecule type" value="Genomic_DNA"/>
</dbReference>
<dbReference type="PANTHER" id="PTHR18875">
    <property type="entry name" value="SARCOMA ANTIGEN NY-SAR-24/CYTOSKELETAL PROTEIN SOJO"/>
    <property type="match status" value="1"/>
</dbReference>
<evidence type="ECO:0000256" key="1">
    <source>
        <dbReference type="ARBA" id="ARBA00004496"/>
    </source>
</evidence>
<feature type="coiled-coil region" evidence="4">
    <location>
        <begin position="13"/>
        <end position="70"/>
    </location>
</feature>
<gene>
    <name evidence="5" type="ORF">NEMVEDRAFT_v1g225005</name>
</gene>
<feature type="non-terminal residue" evidence="5">
    <location>
        <position position="1"/>
    </location>
</feature>
<comment type="subcellular location">
    <subcellularLocation>
        <location evidence="1">Cytoplasm</location>
    </subcellularLocation>
</comment>
<dbReference type="Proteomes" id="UP000001593">
    <property type="component" value="Unassembled WGS sequence"/>
</dbReference>
<evidence type="ECO:0000256" key="4">
    <source>
        <dbReference type="SAM" id="Coils"/>
    </source>
</evidence>
<evidence type="ECO:0000313" key="6">
    <source>
        <dbReference type="Proteomes" id="UP000001593"/>
    </source>
</evidence>
<feature type="non-terminal residue" evidence="5">
    <location>
        <position position="214"/>
    </location>
</feature>
<dbReference type="InParanoid" id="A7TBY6"/>
<dbReference type="GO" id="GO:0005737">
    <property type="term" value="C:cytoplasm"/>
    <property type="evidence" value="ECO:0007669"/>
    <property type="project" value="UniProtKB-SubCell"/>
</dbReference>
<evidence type="ECO:0000256" key="3">
    <source>
        <dbReference type="ARBA" id="ARBA00023054"/>
    </source>
</evidence>
<evidence type="ECO:0000256" key="2">
    <source>
        <dbReference type="ARBA" id="ARBA00022490"/>
    </source>
</evidence>
<keyword evidence="2" id="KW-0963">Cytoplasm</keyword>
<dbReference type="AlphaFoldDB" id="A7TBY6"/>
<protein>
    <submittedName>
        <fullName evidence="5">Uncharacterized protein</fullName>
    </submittedName>
</protein>
<dbReference type="HOGENOM" id="CLU_1291836_0_0_1"/>
<sequence>EYKEKMMDWDGARRAWEERVRGLENQKKSLIEKHDLTQVDEIRAIEEGDIKRLTEDKQKLEERLYAMEQGRVGELEGMRGEVQNLTSELHRRDTSVANVSEKLQRMERELRETNTRYDRCAAELQVTNAQLEALRLENRHLRDAAASDQLNISDVYKGNMDLIAQMEGENRDLRMEVASLREQLTALEVSQQEKIRDAIRKSQNVLDGIKQNEF</sequence>
<evidence type="ECO:0000313" key="5">
    <source>
        <dbReference type="EMBL" id="EDO26465.1"/>
    </source>
</evidence>
<proteinExistence type="predicted"/>
<dbReference type="PhylomeDB" id="A7TBY6"/>